<evidence type="ECO:0000313" key="1">
    <source>
        <dbReference type="EMBL" id="MWJ28328.1"/>
    </source>
</evidence>
<name>A0A7X3H2A2_9GAMM</name>
<proteinExistence type="predicted"/>
<dbReference type="EMBL" id="WTKP01000005">
    <property type="protein sequence ID" value="MWJ28328.1"/>
    <property type="molecule type" value="Genomic_DNA"/>
</dbReference>
<organism evidence="1 2">
    <name type="scientific">Vreelandella zhuhanensis</name>
    <dbReference type="NCBI Taxonomy" id="2684210"/>
    <lineage>
        <taxon>Bacteria</taxon>
        <taxon>Pseudomonadati</taxon>
        <taxon>Pseudomonadota</taxon>
        <taxon>Gammaproteobacteria</taxon>
        <taxon>Oceanospirillales</taxon>
        <taxon>Halomonadaceae</taxon>
        <taxon>Vreelandella</taxon>
    </lineage>
</organism>
<reference evidence="1 2" key="1">
    <citation type="submission" date="2019-12" db="EMBL/GenBank/DDBJ databases">
        <title>Halomonas rutogse sp. nov. isolated from two lakes on Tibetan Plateau.</title>
        <authorList>
            <person name="Gao P."/>
        </authorList>
    </citation>
    <scope>NUCLEOTIDE SEQUENCE [LARGE SCALE GENOMIC DNA]</scope>
    <source>
        <strain evidence="1 2">ZH2S</strain>
    </source>
</reference>
<accession>A0A7X3H2A2</accession>
<dbReference type="RefSeq" id="WP_160418687.1">
    <property type="nucleotide sequence ID" value="NZ_WTKP01000005.1"/>
</dbReference>
<dbReference type="Proteomes" id="UP000437638">
    <property type="component" value="Unassembled WGS sequence"/>
</dbReference>
<gene>
    <name evidence="1" type="ORF">GPM19_08940</name>
</gene>
<comment type="caution">
    <text evidence="1">The sequence shown here is derived from an EMBL/GenBank/DDBJ whole genome shotgun (WGS) entry which is preliminary data.</text>
</comment>
<evidence type="ECO:0000313" key="2">
    <source>
        <dbReference type="Proteomes" id="UP000437638"/>
    </source>
</evidence>
<dbReference type="AlphaFoldDB" id="A0A7X3H2A2"/>
<keyword evidence="2" id="KW-1185">Reference proteome</keyword>
<sequence length="299" mass="34773">MIEGQLSQLVATIKGHHEGLDATAKLLRTPEKIDSFDKWNHDCWCCSVFGDSLVRLRLFTGNNFHVVETLGVISVSRYIFELSVWLRLFELNSRYGLVYYEQLIETQLRYWRDYRAQIDREISLLSKFAEEESSLLSEKMTELDLISDEQRKQEVAIAIPKIVAASIDRKAARHFSIYAEQAKTNGYGFQAHLVEKKVLPGIEQSIAELEKEKITFDTSISKDIRTLIPKRWNWRQMAEKVDLAEEYDFIYTFSSKLLHATPASITTTQKNLELDEMIVFLKYIDVKIRDLLELSQSYV</sequence>
<protein>
    <submittedName>
        <fullName evidence="1">Uncharacterized protein</fullName>
    </submittedName>
</protein>